<evidence type="ECO:0000256" key="2">
    <source>
        <dbReference type="ARBA" id="ARBA00022448"/>
    </source>
</evidence>
<keyword evidence="11" id="KW-1185">Reference proteome</keyword>
<keyword evidence="8 9" id="KW-0472">Membrane</keyword>
<protein>
    <recommendedName>
        <fullName evidence="9">Protein translocase subunit SecE</fullName>
    </recommendedName>
</protein>
<gene>
    <name evidence="9 10" type="primary">secE</name>
    <name evidence="10" type="ORF">PXX05_12115</name>
</gene>
<comment type="function">
    <text evidence="9">Essential subunit of the Sec protein translocation channel SecYEG. Clamps together the 2 halves of SecY. May contact the channel plug during translocation.</text>
</comment>
<comment type="subunit">
    <text evidence="9">Component of the Sec protein translocase complex. Heterotrimer consisting of SecY, SecE and SecG subunits. The heterotrimers can form oligomers, although 1 heterotrimer is thought to be able to translocate proteins. Interacts with the ribosome. Interacts with SecDF, and other proteins may be involved. Interacts with SecA.</text>
</comment>
<evidence type="ECO:0000256" key="5">
    <source>
        <dbReference type="ARBA" id="ARBA00022927"/>
    </source>
</evidence>
<evidence type="ECO:0000256" key="6">
    <source>
        <dbReference type="ARBA" id="ARBA00022989"/>
    </source>
</evidence>
<evidence type="ECO:0000256" key="9">
    <source>
        <dbReference type="HAMAP-Rule" id="MF_00422"/>
    </source>
</evidence>
<dbReference type="PANTHER" id="PTHR33910:SF1">
    <property type="entry name" value="PROTEIN TRANSLOCASE SUBUNIT SECE"/>
    <property type="match status" value="1"/>
</dbReference>
<evidence type="ECO:0000256" key="8">
    <source>
        <dbReference type="ARBA" id="ARBA00023136"/>
    </source>
</evidence>
<dbReference type="InterPro" id="IPR038379">
    <property type="entry name" value="SecE_sf"/>
</dbReference>
<feature type="transmembrane region" description="Helical" evidence="9">
    <location>
        <begin position="40"/>
        <end position="58"/>
    </location>
</feature>
<keyword evidence="5 9" id="KW-0653">Protein transport</keyword>
<evidence type="ECO:0000256" key="7">
    <source>
        <dbReference type="ARBA" id="ARBA00023010"/>
    </source>
</evidence>
<evidence type="ECO:0000256" key="4">
    <source>
        <dbReference type="ARBA" id="ARBA00022692"/>
    </source>
</evidence>
<accession>A0ABY8AS92</accession>
<reference evidence="10 11" key="1">
    <citation type="submission" date="2023-02" db="EMBL/GenBank/DDBJ databases">
        <title>Genome Sequence of L. cardiaca H63T.</title>
        <authorList>
            <person name="Lopez A.E."/>
            <person name="Cianciotto N.P."/>
        </authorList>
    </citation>
    <scope>NUCLEOTIDE SEQUENCE [LARGE SCALE GENOMIC DNA]</scope>
    <source>
        <strain evidence="10 11">H63</strain>
    </source>
</reference>
<dbReference type="PANTHER" id="PTHR33910">
    <property type="entry name" value="PROTEIN TRANSLOCASE SUBUNIT SECE"/>
    <property type="match status" value="1"/>
</dbReference>
<dbReference type="PRINTS" id="PR01650">
    <property type="entry name" value="SECETRNLCASE"/>
</dbReference>
<dbReference type="RefSeq" id="WP_275088463.1">
    <property type="nucleotide sequence ID" value="NZ_CP119078.1"/>
</dbReference>
<organism evidence="10 11">
    <name type="scientific">Legionella cardiaca</name>
    <dbReference type="NCBI Taxonomy" id="1071983"/>
    <lineage>
        <taxon>Bacteria</taxon>
        <taxon>Pseudomonadati</taxon>
        <taxon>Pseudomonadota</taxon>
        <taxon>Gammaproteobacteria</taxon>
        <taxon>Legionellales</taxon>
        <taxon>Legionellaceae</taxon>
        <taxon>Legionella</taxon>
    </lineage>
</organism>
<keyword evidence="4 9" id="KW-0812">Transmembrane</keyword>
<dbReference type="InterPro" id="IPR001901">
    <property type="entry name" value="Translocase_SecE/Sec61-g"/>
</dbReference>
<dbReference type="InterPro" id="IPR005807">
    <property type="entry name" value="SecE_bac"/>
</dbReference>
<dbReference type="HAMAP" id="MF_00422">
    <property type="entry name" value="SecE"/>
    <property type="match status" value="1"/>
</dbReference>
<dbReference type="EMBL" id="CP119078">
    <property type="protein sequence ID" value="WED42646.1"/>
    <property type="molecule type" value="Genomic_DNA"/>
</dbReference>
<comment type="subcellular location">
    <subcellularLocation>
        <location evidence="1">Membrane</location>
    </subcellularLocation>
</comment>
<dbReference type="NCBIfam" id="TIGR00964">
    <property type="entry name" value="secE_bact"/>
    <property type="match status" value="1"/>
</dbReference>
<proteinExistence type="inferred from homology"/>
<feature type="transmembrane region" description="Helical" evidence="9">
    <location>
        <begin position="93"/>
        <end position="117"/>
    </location>
</feature>
<keyword evidence="6 9" id="KW-1133">Transmembrane helix</keyword>
<keyword evidence="3 9" id="KW-1003">Cell membrane</keyword>
<comment type="caution">
    <text evidence="9">Lacks conserved residue(s) required for the propagation of feature annotation.</text>
</comment>
<dbReference type="Pfam" id="PF00584">
    <property type="entry name" value="SecE"/>
    <property type="match status" value="1"/>
</dbReference>
<name>A0ABY8AS92_9GAMM</name>
<evidence type="ECO:0000256" key="1">
    <source>
        <dbReference type="ARBA" id="ARBA00004370"/>
    </source>
</evidence>
<comment type="similarity">
    <text evidence="9">Belongs to the SecE/SEC61-gamma family.</text>
</comment>
<evidence type="ECO:0000256" key="3">
    <source>
        <dbReference type="ARBA" id="ARBA00022475"/>
    </source>
</evidence>
<sequence>MKNSSDSKLNFKEIVLWFGILLVTIFAFLGTYYFEFTGPIKAIIWISWFVLVAVLGFFTSKGKEVFAFAKDAKIELQKVVWPTRQETIQTTSIVMVMVAVTGFVLWGVDSAMMWVIAKLTHLG</sequence>
<feature type="transmembrane region" description="Helical" evidence="9">
    <location>
        <begin position="14"/>
        <end position="34"/>
    </location>
</feature>
<dbReference type="Proteomes" id="UP001222087">
    <property type="component" value="Chromosome"/>
</dbReference>
<evidence type="ECO:0000313" key="11">
    <source>
        <dbReference type="Proteomes" id="UP001222087"/>
    </source>
</evidence>
<keyword evidence="7 9" id="KW-0811">Translocation</keyword>
<keyword evidence="2 9" id="KW-0813">Transport</keyword>
<dbReference type="Gene3D" id="1.20.5.1030">
    <property type="entry name" value="Preprotein translocase secy subunit"/>
    <property type="match status" value="1"/>
</dbReference>
<evidence type="ECO:0000313" key="10">
    <source>
        <dbReference type="EMBL" id="WED42646.1"/>
    </source>
</evidence>